<evidence type="ECO:0000313" key="8">
    <source>
        <dbReference type="EMBL" id="GAA2013702.1"/>
    </source>
</evidence>
<organism evidence="8 9">
    <name type="scientific">Nocardiopsis rhodophaea</name>
    <dbReference type="NCBI Taxonomy" id="280238"/>
    <lineage>
        <taxon>Bacteria</taxon>
        <taxon>Bacillati</taxon>
        <taxon>Actinomycetota</taxon>
        <taxon>Actinomycetes</taxon>
        <taxon>Streptosporangiales</taxon>
        <taxon>Nocardiopsidaceae</taxon>
        <taxon>Nocardiopsis</taxon>
    </lineage>
</organism>
<dbReference type="Pfam" id="PF00589">
    <property type="entry name" value="Phage_integrase"/>
    <property type="match status" value="1"/>
</dbReference>
<comment type="caution">
    <text evidence="8">The sequence shown here is derived from an EMBL/GenBank/DDBJ whole genome shotgun (WGS) entry which is preliminary data.</text>
</comment>
<evidence type="ECO:0000256" key="5">
    <source>
        <dbReference type="PROSITE-ProRule" id="PRU01248"/>
    </source>
</evidence>
<evidence type="ECO:0000256" key="2">
    <source>
        <dbReference type="ARBA" id="ARBA00022908"/>
    </source>
</evidence>
<dbReference type="Pfam" id="PF14659">
    <property type="entry name" value="Phage_int_SAM_3"/>
    <property type="match status" value="1"/>
</dbReference>
<dbReference type="Gene3D" id="1.10.150.130">
    <property type="match status" value="1"/>
</dbReference>
<comment type="similarity">
    <text evidence="1">Belongs to the 'phage' integrase family.</text>
</comment>
<feature type="domain" description="Tyr recombinase" evidence="6">
    <location>
        <begin position="177"/>
        <end position="377"/>
    </location>
</feature>
<dbReference type="PROSITE" id="PS51900">
    <property type="entry name" value="CB"/>
    <property type="match status" value="1"/>
</dbReference>
<dbReference type="SUPFAM" id="SSF56349">
    <property type="entry name" value="DNA breaking-rejoining enzymes"/>
    <property type="match status" value="1"/>
</dbReference>
<proteinExistence type="inferred from homology"/>
<keyword evidence="9" id="KW-1185">Reference proteome</keyword>
<dbReference type="EMBL" id="BAAAPC010000026">
    <property type="protein sequence ID" value="GAA2013702.1"/>
    <property type="molecule type" value="Genomic_DNA"/>
</dbReference>
<sequence length="394" mass="44096">MSEEKPRKRAGHGEDSVYWVESKQRWVGAISMGFAPSGKRRRPTVTAKTEKEAWKKLRKKRKELENGIKTPANYTVADAVNDFLKRGLKGCSPNTITKCRNLANKHIIPELGKAKLTELTADDVDDWLDDRADELATSSLREVLAILRRAIRFAQRRDKVLRNVAEFVTVPEGRKGRPSKALTLQQAIAVLVAARGTRLFAYVVLSLLVGVRTEEARALRWPHVRLDPPREGVPPHVQVWRSVRVKGDTKTKKSRRTLAIPLELVDVLREHKAAQEVDRRVAGDKWQENGLVFCTQFGTALDAANVRRGFRAIIKQSKIGGKWTPRELRHSFVSLLSEEGGMPIEVIAQLVGHSSSATTETVYRHQLRPVITKGAGLMGTLFGDTLRSPSDTTT</sequence>
<evidence type="ECO:0000259" key="7">
    <source>
        <dbReference type="PROSITE" id="PS51900"/>
    </source>
</evidence>
<dbReference type="Gene3D" id="1.10.443.10">
    <property type="entry name" value="Intergrase catalytic core"/>
    <property type="match status" value="1"/>
</dbReference>
<evidence type="ECO:0000256" key="4">
    <source>
        <dbReference type="ARBA" id="ARBA00023172"/>
    </source>
</evidence>
<keyword evidence="4" id="KW-0233">DNA recombination</keyword>
<dbReference type="InterPro" id="IPR013762">
    <property type="entry name" value="Integrase-like_cat_sf"/>
</dbReference>
<reference evidence="8 9" key="1">
    <citation type="journal article" date="2019" name="Int. J. Syst. Evol. Microbiol.">
        <title>The Global Catalogue of Microorganisms (GCM) 10K type strain sequencing project: providing services to taxonomists for standard genome sequencing and annotation.</title>
        <authorList>
            <consortium name="The Broad Institute Genomics Platform"/>
            <consortium name="The Broad Institute Genome Sequencing Center for Infectious Disease"/>
            <person name="Wu L."/>
            <person name="Ma J."/>
        </authorList>
    </citation>
    <scope>NUCLEOTIDE SEQUENCE [LARGE SCALE GENOMIC DNA]</scope>
    <source>
        <strain evidence="8 9">JCM 15313</strain>
    </source>
</reference>
<keyword evidence="2" id="KW-0229">DNA integration</keyword>
<dbReference type="InterPro" id="IPR002104">
    <property type="entry name" value="Integrase_catalytic"/>
</dbReference>
<dbReference type="Proteomes" id="UP001501585">
    <property type="component" value="Unassembled WGS sequence"/>
</dbReference>
<evidence type="ECO:0000256" key="1">
    <source>
        <dbReference type="ARBA" id="ARBA00008857"/>
    </source>
</evidence>
<dbReference type="PROSITE" id="PS51898">
    <property type="entry name" value="TYR_RECOMBINASE"/>
    <property type="match status" value="1"/>
</dbReference>
<dbReference type="PANTHER" id="PTHR30629:SF2">
    <property type="entry name" value="PROPHAGE INTEGRASE INTS-RELATED"/>
    <property type="match status" value="1"/>
</dbReference>
<dbReference type="PANTHER" id="PTHR30629">
    <property type="entry name" value="PROPHAGE INTEGRASE"/>
    <property type="match status" value="1"/>
</dbReference>
<dbReference type="RefSeq" id="WP_344107314.1">
    <property type="nucleotide sequence ID" value="NZ_BAAAPC010000026.1"/>
</dbReference>
<dbReference type="InterPro" id="IPR011010">
    <property type="entry name" value="DNA_brk_join_enz"/>
</dbReference>
<gene>
    <name evidence="8" type="ORF">GCM10009799_47570</name>
</gene>
<dbReference type="CDD" id="cd01189">
    <property type="entry name" value="INT_ICEBs1_C_like"/>
    <property type="match status" value="1"/>
</dbReference>
<evidence type="ECO:0000313" key="9">
    <source>
        <dbReference type="Proteomes" id="UP001501585"/>
    </source>
</evidence>
<dbReference type="InterPro" id="IPR044068">
    <property type="entry name" value="CB"/>
</dbReference>
<evidence type="ECO:0000256" key="3">
    <source>
        <dbReference type="ARBA" id="ARBA00023125"/>
    </source>
</evidence>
<feature type="domain" description="Core-binding (CB)" evidence="7">
    <location>
        <begin position="74"/>
        <end position="155"/>
    </location>
</feature>
<evidence type="ECO:0000259" key="6">
    <source>
        <dbReference type="PROSITE" id="PS51898"/>
    </source>
</evidence>
<name>A0ABN2TM77_9ACTN</name>
<dbReference type="InterPro" id="IPR050808">
    <property type="entry name" value="Phage_Integrase"/>
</dbReference>
<dbReference type="InterPro" id="IPR004107">
    <property type="entry name" value="Integrase_SAM-like_N"/>
</dbReference>
<protein>
    <submittedName>
        <fullName evidence="8">Site-specific integrase</fullName>
    </submittedName>
</protein>
<accession>A0ABN2TM77</accession>
<keyword evidence="3 5" id="KW-0238">DNA-binding</keyword>
<dbReference type="InterPro" id="IPR010998">
    <property type="entry name" value="Integrase_recombinase_N"/>
</dbReference>